<name>A0A9N9IZX8_9GLOM</name>
<feature type="region of interest" description="Disordered" evidence="1">
    <location>
        <begin position="28"/>
        <end position="57"/>
    </location>
</feature>
<evidence type="ECO:0000256" key="1">
    <source>
        <dbReference type="SAM" id="MobiDB-lite"/>
    </source>
</evidence>
<accession>A0A9N9IZX8</accession>
<comment type="caution">
    <text evidence="2">The sequence shown here is derived from an EMBL/GenBank/DDBJ whole genome shotgun (WGS) entry which is preliminary data.</text>
</comment>
<gene>
    <name evidence="2" type="ORF">CPELLU_LOCUS14979</name>
</gene>
<organism evidence="2 3">
    <name type="scientific">Cetraspora pellucida</name>
    <dbReference type="NCBI Taxonomy" id="1433469"/>
    <lineage>
        <taxon>Eukaryota</taxon>
        <taxon>Fungi</taxon>
        <taxon>Fungi incertae sedis</taxon>
        <taxon>Mucoromycota</taxon>
        <taxon>Glomeromycotina</taxon>
        <taxon>Glomeromycetes</taxon>
        <taxon>Diversisporales</taxon>
        <taxon>Gigasporaceae</taxon>
        <taxon>Cetraspora</taxon>
    </lineage>
</organism>
<sequence length="101" mass="11149">MGCARKRTLTVIRCKSAQHNLPCIDLSEKQTNTSNALNTPSTSSDSTQITKNGSMETQLDEHNDNATLHSLEDCFSSNNENFIDNISENDSINSNSKQITK</sequence>
<feature type="compositionally biased region" description="Polar residues" evidence="1">
    <location>
        <begin position="29"/>
        <end position="57"/>
    </location>
</feature>
<dbReference type="AlphaFoldDB" id="A0A9N9IZX8"/>
<proteinExistence type="predicted"/>
<keyword evidence="3" id="KW-1185">Reference proteome</keyword>
<dbReference type="Proteomes" id="UP000789759">
    <property type="component" value="Unassembled WGS sequence"/>
</dbReference>
<evidence type="ECO:0000313" key="2">
    <source>
        <dbReference type="EMBL" id="CAG8755525.1"/>
    </source>
</evidence>
<evidence type="ECO:0000313" key="3">
    <source>
        <dbReference type="Proteomes" id="UP000789759"/>
    </source>
</evidence>
<dbReference type="EMBL" id="CAJVQA010018694">
    <property type="protein sequence ID" value="CAG8755525.1"/>
    <property type="molecule type" value="Genomic_DNA"/>
</dbReference>
<reference evidence="2" key="1">
    <citation type="submission" date="2021-06" db="EMBL/GenBank/DDBJ databases">
        <authorList>
            <person name="Kallberg Y."/>
            <person name="Tangrot J."/>
            <person name="Rosling A."/>
        </authorList>
    </citation>
    <scope>NUCLEOTIDE SEQUENCE</scope>
    <source>
        <strain evidence="2">FL966</strain>
    </source>
</reference>
<protein>
    <submittedName>
        <fullName evidence="2">22013_t:CDS:1</fullName>
    </submittedName>
</protein>